<dbReference type="Proteomes" id="UP000276953">
    <property type="component" value="Unassembled WGS sequence"/>
</dbReference>
<sequence>MSINGGLKRTFFTQALKNIKGFDQLVSRYDTEDDDKLTDSLYKELDNSVERRNEVLDHLISRFAETFSDYTFVMKSLYGKSTDEIVLSNKENFLKEYTSLSKDRGLGYNYTLIGESDIWNTGNISGVQKRIARLLGIKNYTQRNLSQSPVSIIEAVENGKKSFTWKIKDKDGSIVLSSVNTYTTEHIATKNLNDAIYQTIQIDQEDLEKALDKLDKEKPEDILNKLKDCEKDFCLIGNIKSRFHRR</sequence>
<evidence type="ECO:0000313" key="2">
    <source>
        <dbReference type="Proteomes" id="UP000276953"/>
    </source>
</evidence>
<evidence type="ECO:0000313" key="1">
    <source>
        <dbReference type="EMBL" id="RTZ46184.1"/>
    </source>
</evidence>
<reference evidence="1 2" key="1">
    <citation type="submission" date="2018-12" db="EMBL/GenBank/DDBJ databases">
        <title>Draft Genome Sequence of Chryseobacterium arthrosphaerae strain ED882-96 Isolated from the Blood of a Patient with Liver Cirrhosis in Taiwan.</title>
        <authorList>
            <person name="Lin J.-N."/>
            <person name="Lai C.-H."/>
            <person name="Yang C.-H."/>
            <person name="Huang Y.-H."/>
        </authorList>
    </citation>
    <scope>NUCLEOTIDE SEQUENCE [LARGE SCALE GENOMIC DNA]</scope>
    <source>
        <strain evidence="1 2">ED882-96</strain>
    </source>
</reference>
<accession>A0A432DSU8</accession>
<protein>
    <submittedName>
        <fullName evidence="1">Uncharacterized protein</fullName>
    </submittedName>
</protein>
<comment type="caution">
    <text evidence="1">The sequence shown here is derived from an EMBL/GenBank/DDBJ whole genome shotgun (WGS) entry which is preliminary data.</text>
</comment>
<dbReference type="EMBL" id="RYFC01000003">
    <property type="protein sequence ID" value="RTZ46184.1"/>
    <property type="molecule type" value="Genomic_DNA"/>
</dbReference>
<dbReference type="AlphaFoldDB" id="A0A432DSU8"/>
<name>A0A432DSU8_9FLAO</name>
<proteinExistence type="predicted"/>
<organism evidence="1 2">
    <name type="scientific">Chryseobacterium arthrosphaerae</name>
    <dbReference type="NCBI Taxonomy" id="651561"/>
    <lineage>
        <taxon>Bacteria</taxon>
        <taxon>Pseudomonadati</taxon>
        <taxon>Bacteroidota</taxon>
        <taxon>Flavobacteriia</taxon>
        <taxon>Flavobacteriales</taxon>
        <taxon>Weeksellaceae</taxon>
        <taxon>Chryseobacterium group</taxon>
        <taxon>Chryseobacterium</taxon>
    </lineage>
</organism>
<gene>
    <name evidence="1" type="ORF">EJ377_17265</name>
</gene>